<name>A0A1X6MYK5_9APHY</name>
<protein>
    <submittedName>
        <fullName evidence="1">Uncharacterized protein</fullName>
    </submittedName>
</protein>
<keyword evidence="2" id="KW-1185">Reference proteome</keyword>
<dbReference type="GeneID" id="36330733"/>
<reference evidence="1 2" key="1">
    <citation type="submission" date="2017-04" db="EMBL/GenBank/DDBJ databases">
        <title>Genome Sequence of the Model Brown-Rot Fungus Postia placenta SB12.</title>
        <authorList>
            <consortium name="DOE Joint Genome Institute"/>
            <person name="Gaskell J."/>
            <person name="Kersten P."/>
            <person name="Larrondo L.F."/>
            <person name="Canessa P."/>
            <person name="Martinez D."/>
            <person name="Hibbett D."/>
            <person name="Schmoll M."/>
            <person name="Kubicek C.P."/>
            <person name="Martinez A.T."/>
            <person name="Yadav J."/>
            <person name="Master E."/>
            <person name="Magnuson J.K."/>
            <person name="James T."/>
            <person name="Yaver D."/>
            <person name="Berka R."/>
            <person name="Labutti K."/>
            <person name="Lipzen A."/>
            <person name="Aerts A."/>
            <person name="Barry K."/>
            <person name="Henrissat B."/>
            <person name="Blanchette R."/>
            <person name="Grigoriev I."/>
            <person name="Cullen D."/>
        </authorList>
    </citation>
    <scope>NUCLEOTIDE SEQUENCE [LARGE SCALE GENOMIC DNA]</scope>
    <source>
        <strain evidence="1 2">MAD-698-R-SB12</strain>
    </source>
</reference>
<dbReference type="Proteomes" id="UP000194127">
    <property type="component" value="Unassembled WGS sequence"/>
</dbReference>
<dbReference type="EMBL" id="KZ110598">
    <property type="protein sequence ID" value="OSX61445.1"/>
    <property type="molecule type" value="Genomic_DNA"/>
</dbReference>
<dbReference type="AlphaFoldDB" id="A0A1X6MYK5"/>
<feature type="non-terminal residue" evidence="1">
    <location>
        <position position="1"/>
    </location>
</feature>
<proteinExistence type="predicted"/>
<sequence>IPRTVCWTLEQCREFRSGTFFTQGFVTAELGELNLCRGGIIKIAKTAFECCEEIFESCKGCHTPLHPNRSPCQEGSLGMILLVAGGTEDGPGVVVTVCQANFGRNKCLSSLTVAMVVEATEEVQWRGDVQ</sequence>
<evidence type="ECO:0000313" key="1">
    <source>
        <dbReference type="EMBL" id="OSX61445.1"/>
    </source>
</evidence>
<gene>
    <name evidence="1" type="ORF">POSPLADRAFT_1145291</name>
</gene>
<evidence type="ECO:0000313" key="2">
    <source>
        <dbReference type="Proteomes" id="UP000194127"/>
    </source>
</evidence>
<dbReference type="RefSeq" id="XP_024338239.1">
    <property type="nucleotide sequence ID" value="XM_024485784.1"/>
</dbReference>
<organism evidence="1 2">
    <name type="scientific">Postia placenta MAD-698-R-SB12</name>
    <dbReference type="NCBI Taxonomy" id="670580"/>
    <lineage>
        <taxon>Eukaryota</taxon>
        <taxon>Fungi</taxon>
        <taxon>Dikarya</taxon>
        <taxon>Basidiomycota</taxon>
        <taxon>Agaricomycotina</taxon>
        <taxon>Agaricomycetes</taxon>
        <taxon>Polyporales</taxon>
        <taxon>Adustoporiaceae</taxon>
        <taxon>Rhodonia</taxon>
    </lineage>
</organism>
<accession>A0A1X6MYK5</accession>